<keyword evidence="2 8" id="KW-0813">Transport</keyword>
<keyword evidence="7 8" id="KW-0998">Cell outer membrane</keyword>
<protein>
    <submittedName>
        <fullName evidence="12">TonB-dependent receptor</fullName>
    </submittedName>
</protein>
<evidence type="ECO:0000256" key="6">
    <source>
        <dbReference type="ARBA" id="ARBA00023136"/>
    </source>
</evidence>
<dbReference type="Gene3D" id="2.170.130.10">
    <property type="entry name" value="TonB-dependent receptor, plug domain"/>
    <property type="match status" value="1"/>
</dbReference>
<dbReference type="InterPro" id="IPR000531">
    <property type="entry name" value="Beta-barrel_TonB"/>
</dbReference>
<keyword evidence="4 8" id="KW-0812">Transmembrane</keyword>
<evidence type="ECO:0000313" key="12">
    <source>
        <dbReference type="EMBL" id="RXS96730.1"/>
    </source>
</evidence>
<gene>
    <name evidence="12" type="ORF">ESZ00_01925</name>
</gene>
<dbReference type="Gene3D" id="2.60.40.1120">
    <property type="entry name" value="Carboxypeptidase-like, regulatory domain"/>
    <property type="match status" value="1"/>
</dbReference>
<feature type="domain" description="TonB-dependent receptor-like beta-barrel" evidence="10">
    <location>
        <begin position="323"/>
        <end position="753"/>
    </location>
</feature>
<dbReference type="Pfam" id="PF13620">
    <property type="entry name" value="CarboxypepD_reg"/>
    <property type="match status" value="1"/>
</dbReference>
<evidence type="ECO:0000256" key="7">
    <source>
        <dbReference type="ARBA" id="ARBA00023237"/>
    </source>
</evidence>
<evidence type="ECO:0000256" key="8">
    <source>
        <dbReference type="PROSITE-ProRule" id="PRU01360"/>
    </source>
</evidence>
<keyword evidence="13" id="KW-1185">Reference proteome</keyword>
<evidence type="ECO:0000259" key="10">
    <source>
        <dbReference type="Pfam" id="PF00593"/>
    </source>
</evidence>
<evidence type="ECO:0000256" key="3">
    <source>
        <dbReference type="ARBA" id="ARBA00022452"/>
    </source>
</evidence>
<dbReference type="InterPro" id="IPR037066">
    <property type="entry name" value="Plug_dom_sf"/>
</dbReference>
<dbReference type="InterPro" id="IPR039426">
    <property type="entry name" value="TonB-dep_rcpt-like"/>
</dbReference>
<comment type="similarity">
    <text evidence="8 9">Belongs to the TonB-dependent receptor family.</text>
</comment>
<evidence type="ECO:0000256" key="1">
    <source>
        <dbReference type="ARBA" id="ARBA00004571"/>
    </source>
</evidence>
<dbReference type="OrthoDB" id="100353at2"/>
<evidence type="ECO:0000256" key="9">
    <source>
        <dbReference type="RuleBase" id="RU003357"/>
    </source>
</evidence>
<keyword evidence="6 8" id="KW-0472">Membrane</keyword>
<dbReference type="Proteomes" id="UP000290253">
    <property type="component" value="Unassembled WGS sequence"/>
</dbReference>
<keyword evidence="12" id="KW-0675">Receptor</keyword>
<dbReference type="PROSITE" id="PS52016">
    <property type="entry name" value="TONB_DEPENDENT_REC_3"/>
    <property type="match status" value="1"/>
</dbReference>
<reference evidence="12 13" key="1">
    <citation type="journal article" date="2016" name="Int. J. Syst. Evol. Microbiol.">
        <title>Acidipila dinghuensis sp. nov., an acidobacterium isolated from forest soil.</title>
        <authorList>
            <person name="Jiang Y.W."/>
            <person name="Wang J."/>
            <person name="Chen M.H."/>
            <person name="Lv Y.Y."/>
            <person name="Qiu L.H."/>
        </authorList>
    </citation>
    <scope>NUCLEOTIDE SEQUENCE [LARGE SCALE GENOMIC DNA]</scope>
    <source>
        <strain evidence="12 13">DHOF10</strain>
    </source>
</reference>
<evidence type="ECO:0000256" key="4">
    <source>
        <dbReference type="ARBA" id="ARBA00022692"/>
    </source>
</evidence>
<organism evidence="12 13">
    <name type="scientific">Silvibacterium dinghuense</name>
    <dbReference type="NCBI Taxonomy" id="1560006"/>
    <lineage>
        <taxon>Bacteria</taxon>
        <taxon>Pseudomonadati</taxon>
        <taxon>Acidobacteriota</taxon>
        <taxon>Terriglobia</taxon>
        <taxon>Terriglobales</taxon>
        <taxon>Acidobacteriaceae</taxon>
        <taxon>Silvibacterium</taxon>
    </lineage>
</organism>
<dbReference type="SUPFAM" id="SSF49452">
    <property type="entry name" value="Starch-binding domain-like"/>
    <property type="match status" value="1"/>
</dbReference>
<dbReference type="InterPro" id="IPR012910">
    <property type="entry name" value="Plug_dom"/>
</dbReference>
<feature type="domain" description="TonB-dependent receptor plug" evidence="11">
    <location>
        <begin position="157"/>
        <end position="249"/>
    </location>
</feature>
<dbReference type="GO" id="GO:0009279">
    <property type="term" value="C:cell outer membrane"/>
    <property type="evidence" value="ECO:0007669"/>
    <property type="project" value="UniProtKB-SubCell"/>
</dbReference>
<dbReference type="InterPro" id="IPR013784">
    <property type="entry name" value="Carb-bd-like_fold"/>
</dbReference>
<evidence type="ECO:0000313" key="13">
    <source>
        <dbReference type="Proteomes" id="UP000290253"/>
    </source>
</evidence>
<comment type="subcellular location">
    <subcellularLocation>
        <location evidence="1 8">Cell outer membrane</location>
        <topology evidence="1 8">Multi-pass membrane protein</topology>
    </subcellularLocation>
</comment>
<dbReference type="Pfam" id="PF07715">
    <property type="entry name" value="Plug"/>
    <property type="match status" value="1"/>
</dbReference>
<name>A0A4Q1SHT2_9BACT</name>
<dbReference type="Gene3D" id="2.40.170.20">
    <property type="entry name" value="TonB-dependent receptor, beta-barrel domain"/>
    <property type="match status" value="1"/>
</dbReference>
<sequence>MLQRFLSRLLLQPQRSVHRSLFFLPAPRLLFVLSALLLPFFLPALPARASVFGQIQGVVHDPAHRPIAGARVQVHAAYSDLKFAVVSGNDGAFRIPSVPIGTYTVTVSSSGFADFAETVNVTADSAEILHCQLALGTVTQTTTLHEETQSIHADSFTPTTMINRTDIASTPGADRTNSMAMITDYVPGAYMTHDMLHMRGGHELSWMIDGVNIPNTNIASNIAPQIDPKDIDTIEVERGSYGAGVGDRTYGVFNVEPRSGFERDREGELVMTLGNFYQTNNQISFGDHTERFAWFTSLNGNRSDYGLQPATEKPVHDAENGYGGFASLIYNHDPANQLRLINQLRTDYYQIPYDPNPNDWQNQLYDSSGLRDGEHETDGYTAFTWVHTWSPTTLAQVSPFYHYNDADYDPSANDLPTATKVDETGNYAGLQASASTVIARNTITGGVYGYAQHENDLFATTFNDGSYANFSQSQSVLAGVEEAFLEDHYKPTSWLTLIGGERQTHFQGTISENAIYPRIGAAVLIPKLNWVLRGFYGHYYQPPPLTSITGPALAYANSTNTSFTPLRGERDEEHQFGLQIPFRGWLLDADTFQTRANNFLDHSNIGESSIFIPVTVQGALIQGWELTLRSPELWHYGQFHLAYSNQIAQQIGPITGGLICYNPDDPSACAVAPGYSALDHDQRNTLNVGFNGKLPHQITGAFNVYYGSGFSNGYTDPPSPYSGNYLPAHTTADIALGKTFAEKYSLSVNLLNIANTRVLLDNSLTFGGFHYNDPRQIYGEFRYHFHF</sequence>
<dbReference type="Pfam" id="PF00593">
    <property type="entry name" value="TonB_dep_Rec_b-barrel"/>
    <property type="match status" value="1"/>
</dbReference>
<dbReference type="AlphaFoldDB" id="A0A4Q1SHT2"/>
<dbReference type="InterPro" id="IPR036942">
    <property type="entry name" value="Beta-barrel_TonB_sf"/>
</dbReference>
<keyword evidence="5 9" id="KW-0798">TonB box</keyword>
<evidence type="ECO:0000256" key="2">
    <source>
        <dbReference type="ARBA" id="ARBA00022448"/>
    </source>
</evidence>
<evidence type="ECO:0000259" key="11">
    <source>
        <dbReference type="Pfam" id="PF07715"/>
    </source>
</evidence>
<keyword evidence="3 8" id="KW-1134">Transmembrane beta strand</keyword>
<dbReference type="GO" id="GO:0030246">
    <property type="term" value="F:carbohydrate binding"/>
    <property type="evidence" value="ECO:0007669"/>
    <property type="project" value="InterPro"/>
</dbReference>
<evidence type="ECO:0000256" key="5">
    <source>
        <dbReference type="ARBA" id="ARBA00023077"/>
    </source>
</evidence>
<comment type="caution">
    <text evidence="12">The sequence shown here is derived from an EMBL/GenBank/DDBJ whole genome shotgun (WGS) entry which is preliminary data.</text>
</comment>
<proteinExistence type="inferred from homology"/>
<dbReference type="SUPFAM" id="SSF56935">
    <property type="entry name" value="Porins"/>
    <property type="match status" value="1"/>
</dbReference>
<accession>A0A4Q1SHT2</accession>
<dbReference type="EMBL" id="SDMK01000001">
    <property type="protein sequence ID" value="RXS96730.1"/>
    <property type="molecule type" value="Genomic_DNA"/>
</dbReference>